<evidence type="ECO:0000313" key="2">
    <source>
        <dbReference type="Proteomes" id="UP001497516"/>
    </source>
</evidence>
<organism evidence="1 2">
    <name type="scientific">Linum trigynum</name>
    <dbReference type="NCBI Taxonomy" id="586398"/>
    <lineage>
        <taxon>Eukaryota</taxon>
        <taxon>Viridiplantae</taxon>
        <taxon>Streptophyta</taxon>
        <taxon>Embryophyta</taxon>
        <taxon>Tracheophyta</taxon>
        <taxon>Spermatophyta</taxon>
        <taxon>Magnoliopsida</taxon>
        <taxon>eudicotyledons</taxon>
        <taxon>Gunneridae</taxon>
        <taxon>Pentapetalae</taxon>
        <taxon>rosids</taxon>
        <taxon>fabids</taxon>
        <taxon>Malpighiales</taxon>
        <taxon>Linaceae</taxon>
        <taxon>Linum</taxon>
    </lineage>
</organism>
<gene>
    <name evidence="1" type="ORF">LTRI10_LOCUS30097</name>
</gene>
<protein>
    <recommendedName>
        <fullName evidence="3">Secreted protein</fullName>
    </recommendedName>
</protein>
<evidence type="ECO:0008006" key="3">
    <source>
        <dbReference type="Google" id="ProtNLM"/>
    </source>
</evidence>
<dbReference type="EMBL" id="OZ034818">
    <property type="protein sequence ID" value="CAL1389223.1"/>
    <property type="molecule type" value="Genomic_DNA"/>
</dbReference>
<name>A0AAV2ETB1_9ROSI</name>
<proteinExistence type="predicted"/>
<reference evidence="1 2" key="1">
    <citation type="submission" date="2024-04" db="EMBL/GenBank/DDBJ databases">
        <authorList>
            <person name="Fracassetti M."/>
        </authorList>
    </citation>
    <scope>NUCLEOTIDE SEQUENCE [LARGE SCALE GENOMIC DNA]</scope>
</reference>
<dbReference type="Proteomes" id="UP001497516">
    <property type="component" value="Chromosome 5"/>
</dbReference>
<keyword evidence="2" id="KW-1185">Reference proteome</keyword>
<dbReference type="AlphaFoldDB" id="A0AAV2ETB1"/>
<accession>A0AAV2ETB1</accession>
<sequence length="78" mass="8497">MTMKSSCCRSLSLSAVAPAGSSIDFLRWRDIRICFCSSHLPSSLDKLTCSALFIDIKVRLQSLLVALHIGSACRPSHS</sequence>
<evidence type="ECO:0000313" key="1">
    <source>
        <dbReference type="EMBL" id="CAL1389223.1"/>
    </source>
</evidence>